<feature type="compositionally biased region" description="Basic and acidic residues" evidence="3">
    <location>
        <begin position="4822"/>
        <end position="4843"/>
    </location>
</feature>
<reference evidence="9" key="1">
    <citation type="submission" date="2022-11" db="UniProtKB">
        <authorList>
            <consortium name="WormBaseParasite"/>
        </authorList>
    </citation>
    <scope>IDENTIFICATION</scope>
</reference>
<dbReference type="SUPFAM" id="SSF63829">
    <property type="entry name" value="Calcium-dependent phosphotriesterase"/>
    <property type="match status" value="1"/>
</dbReference>
<keyword evidence="2" id="KW-1015">Disulfide bond</keyword>
<dbReference type="InterPro" id="IPR000742">
    <property type="entry name" value="EGF"/>
</dbReference>
<dbReference type="WBParaSite" id="PgR042_g104_t05">
    <property type="protein sequence ID" value="PgR042_g104_t05"/>
    <property type="gene ID" value="PgR042_g104"/>
</dbReference>
<feature type="domain" description="Ig-like" evidence="6">
    <location>
        <begin position="1501"/>
        <end position="1581"/>
    </location>
</feature>
<feature type="region of interest" description="Disordered" evidence="3">
    <location>
        <begin position="5305"/>
        <end position="5358"/>
    </location>
</feature>
<dbReference type="CDD" id="cd00033">
    <property type="entry name" value="CCP"/>
    <property type="match status" value="1"/>
</dbReference>
<feature type="region of interest" description="Disordered" evidence="3">
    <location>
        <begin position="5232"/>
        <end position="5267"/>
    </location>
</feature>
<proteinExistence type="predicted"/>
<feature type="region of interest" description="Disordered" evidence="3">
    <location>
        <begin position="4798"/>
        <end position="4843"/>
    </location>
</feature>
<dbReference type="SMART" id="SM00181">
    <property type="entry name" value="EGF"/>
    <property type="match status" value="3"/>
</dbReference>
<dbReference type="InterPro" id="IPR036116">
    <property type="entry name" value="FN3_sf"/>
</dbReference>
<keyword evidence="4" id="KW-0732">Signal</keyword>
<evidence type="ECO:0000259" key="5">
    <source>
        <dbReference type="PROSITE" id="PS50234"/>
    </source>
</evidence>
<dbReference type="Proteomes" id="UP000887569">
    <property type="component" value="Unplaced"/>
</dbReference>
<feature type="domain" description="Fibronectin type-III" evidence="7">
    <location>
        <begin position="1390"/>
        <end position="1494"/>
    </location>
</feature>
<feature type="domain" description="Fibronectin type-III" evidence="7">
    <location>
        <begin position="991"/>
        <end position="1089"/>
    </location>
</feature>
<protein>
    <submittedName>
        <fullName evidence="9">VWFA domain-containing protein</fullName>
    </submittedName>
</protein>
<dbReference type="CDD" id="cd00063">
    <property type="entry name" value="FN3"/>
    <property type="match status" value="11"/>
</dbReference>
<evidence type="ECO:0000313" key="9">
    <source>
        <dbReference type="WBParaSite" id="PgR042_g104_t05"/>
    </source>
</evidence>
<feature type="domain" description="Ig-like" evidence="6">
    <location>
        <begin position="679"/>
        <end position="775"/>
    </location>
</feature>
<dbReference type="Pfam" id="PF00092">
    <property type="entry name" value="VWA"/>
    <property type="match status" value="4"/>
</dbReference>
<dbReference type="PANTHER" id="PTHR31460:SF3">
    <property type="entry name" value="MESOCENTIN"/>
    <property type="match status" value="1"/>
</dbReference>
<dbReference type="Pfam" id="PF00047">
    <property type="entry name" value="ig"/>
    <property type="match status" value="2"/>
</dbReference>
<dbReference type="InterPro" id="IPR053224">
    <property type="entry name" value="Sensory_adhesion_molecule"/>
</dbReference>
<dbReference type="InterPro" id="IPR002035">
    <property type="entry name" value="VWF_A"/>
</dbReference>
<feature type="region of interest" description="Disordered" evidence="3">
    <location>
        <begin position="1184"/>
        <end position="1218"/>
    </location>
</feature>
<dbReference type="SMART" id="SM00060">
    <property type="entry name" value="FN3"/>
    <property type="match status" value="11"/>
</dbReference>
<organism evidence="8 9">
    <name type="scientific">Parascaris univalens</name>
    <name type="common">Nematode worm</name>
    <dbReference type="NCBI Taxonomy" id="6257"/>
    <lineage>
        <taxon>Eukaryota</taxon>
        <taxon>Metazoa</taxon>
        <taxon>Ecdysozoa</taxon>
        <taxon>Nematoda</taxon>
        <taxon>Chromadorea</taxon>
        <taxon>Rhabditida</taxon>
        <taxon>Spirurina</taxon>
        <taxon>Ascaridomorpha</taxon>
        <taxon>Ascaridoidea</taxon>
        <taxon>Ascarididae</taxon>
        <taxon>Parascaris</taxon>
    </lineage>
</organism>
<feature type="domain" description="Fibronectin type-III" evidence="7">
    <location>
        <begin position="1586"/>
        <end position="1699"/>
    </location>
</feature>
<dbReference type="SMART" id="SM00327">
    <property type="entry name" value="VWA"/>
    <property type="match status" value="5"/>
</dbReference>
<dbReference type="SUPFAM" id="SSF48726">
    <property type="entry name" value="Immunoglobulin"/>
    <property type="match status" value="6"/>
</dbReference>
<feature type="region of interest" description="Disordered" evidence="3">
    <location>
        <begin position="4185"/>
        <end position="4210"/>
    </location>
</feature>
<dbReference type="PROSITE" id="PS01187">
    <property type="entry name" value="EGF_CA"/>
    <property type="match status" value="1"/>
</dbReference>
<dbReference type="InterPro" id="IPR000436">
    <property type="entry name" value="Sushi_SCR_CCP_dom"/>
</dbReference>
<evidence type="ECO:0000259" key="7">
    <source>
        <dbReference type="PROSITE" id="PS50853"/>
    </source>
</evidence>
<dbReference type="PANTHER" id="PTHR31460">
    <property type="match status" value="1"/>
</dbReference>
<dbReference type="GO" id="GO:0005576">
    <property type="term" value="C:extracellular region"/>
    <property type="evidence" value="ECO:0007669"/>
    <property type="project" value="UniProtKB-SubCell"/>
</dbReference>
<evidence type="ECO:0000259" key="6">
    <source>
        <dbReference type="PROSITE" id="PS50835"/>
    </source>
</evidence>
<feature type="domain" description="Fibronectin type-III" evidence="7">
    <location>
        <begin position="6944"/>
        <end position="7038"/>
    </location>
</feature>
<feature type="domain" description="Fibronectin type-III" evidence="7">
    <location>
        <begin position="391"/>
        <end position="488"/>
    </location>
</feature>
<feature type="domain" description="Ig-like" evidence="6">
    <location>
        <begin position="1814"/>
        <end position="1908"/>
    </location>
</feature>
<feature type="compositionally biased region" description="Basic and acidic residues" evidence="3">
    <location>
        <begin position="4729"/>
        <end position="4740"/>
    </location>
</feature>
<feature type="compositionally biased region" description="Basic and acidic residues" evidence="3">
    <location>
        <begin position="5247"/>
        <end position="5260"/>
    </location>
</feature>
<dbReference type="Gene3D" id="2.10.25.10">
    <property type="entry name" value="Laminin"/>
    <property type="match status" value="3"/>
</dbReference>
<feature type="domain" description="Ig-like" evidence="6">
    <location>
        <begin position="889"/>
        <end position="984"/>
    </location>
</feature>
<evidence type="ECO:0000256" key="1">
    <source>
        <dbReference type="ARBA" id="ARBA00004239"/>
    </source>
</evidence>
<dbReference type="SUPFAM" id="SSF49265">
    <property type="entry name" value="Fibronectin type III"/>
    <property type="match status" value="8"/>
</dbReference>
<dbReference type="InterPro" id="IPR036465">
    <property type="entry name" value="vWFA_dom_sf"/>
</dbReference>
<feature type="region of interest" description="Disordered" evidence="3">
    <location>
        <begin position="5594"/>
        <end position="5620"/>
    </location>
</feature>
<feature type="region of interest" description="Disordered" evidence="3">
    <location>
        <begin position="5890"/>
        <end position="5913"/>
    </location>
</feature>
<dbReference type="Gene3D" id="2.60.40.10">
    <property type="entry name" value="Immunoglobulins"/>
    <property type="match status" value="16"/>
</dbReference>
<feature type="region of interest" description="Disordered" evidence="3">
    <location>
        <begin position="4857"/>
        <end position="4878"/>
    </location>
</feature>
<feature type="domain" description="Fibronectin type-III" evidence="7">
    <location>
        <begin position="2011"/>
        <end position="2104"/>
    </location>
</feature>
<dbReference type="CDD" id="cd01450">
    <property type="entry name" value="vWFA_subfamily_ECM"/>
    <property type="match status" value="3"/>
</dbReference>
<feature type="domain" description="Fibronectin type-III" evidence="7">
    <location>
        <begin position="1094"/>
        <end position="1199"/>
    </location>
</feature>
<evidence type="ECO:0000256" key="4">
    <source>
        <dbReference type="SAM" id="SignalP"/>
    </source>
</evidence>
<dbReference type="InterPro" id="IPR003598">
    <property type="entry name" value="Ig_sub2"/>
</dbReference>
<feature type="region of interest" description="Disordered" evidence="3">
    <location>
        <begin position="5086"/>
        <end position="5131"/>
    </location>
</feature>
<dbReference type="InterPro" id="IPR003961">
    <property type="entry name" value="FN3_dom"/>
</dbReference>
<feature type="chain" id="PRO_5037242303" evidence="4">
    <location>
        <begin position="24"/>
        <end position="7231"/>
    </location>
</feature>
<dbReference type="InterPro" id="IPR007110">
    <property type="entry name" value="Ig-like_dom"/>
</dbReference>
<dbReference type="Gene3D" id="3.40.50.410">
    <property type="entry name" value="von Willebrand factor, type A domain"/>
    <property type="match status" value="5"/>
</dbReference>
<feature type="region of interest" description="Disordered" evidence="3">
    <location>
        <begin position="5518"/>
        <end position="5555"/>
    </location>
</feature>
<dbReference type="SMART" id="SM00179">
    <property type="entry name" value="EGF_CA"/>
    <property type="match status" value="1"/>
</dbReference>
<dbReference type="InterPro" id="IPR013783">
    <property type="entry name" value="Ig-like_fold"/>
</dbReference>
<feature type="domain" description="Ig-like" evidence="6">
    <location>
        <begin position="301"/>
        <end position="389"/>
    </location>
</feature>
<feature type="domain" description="Fibronectin type-III" evidence="7">
    <location>
        <begin position="577"/>
        <end position="675"/>
    </location>
</feature>
<dbReference type="SUPFAM" id="SSF53300">
    <property type="entry name" value="vWA-like"/>
    <property type="match status" value="5"/>
</dbReference>
<dbReference type="Pfam" id="PF00041">
    <property type="entry name" value="fn3"/>
    <property type="match status" value="9"/>
</dbReference>
<dbReference type="InterPro" id="IPR036179">
    <property type="entry name" value="Ig-like_dom_sf"/>
</dbReference>
<dbReference type="InterPro" id="IPR013151">
    <property type="entry name" value="Immunoglobulin_dom"/>
</dbReference>
<feature type="region of interest" description="Disordered" evidence="3">
    <location>
        <begin position="5962"/>
        <end position="5983"/>
    </location>
</feature>
<feature type="domain" description="Fibronectin type-III" evidence="7">
    <location>
        <begin position="1704"/>
        <end position="1810"/>
    </location>
</feature>
<dbReference type="InterPro" id="IPR018097">
    <property type="entry name" value="EGF_Ca-bd_CS"/>
</dbReference>
<feature type="domain" description="VWFA" evidence="5">
    <location>
        <begin position="6482"/>
        <end position="6657"/>
    </location>
</feature>
<dbReference type="CDD" id="cd00198">
    <property type="entry name" value="vWFA"/>
    <property type="match status" value="1"/>
</dbReference>
<dbReference type="SMART" id="SM00408">
    <property type="entry name" value="IGc2"/>
    <property type="match status" value="6"/>
</dbReference>
<feature type="region of interest" description="Disordered" evidence="3">
    <location>
        <begin position="3361"/>
        <end position="3382"/>
    </location>
</feature>
<feature type="region of interest" description="Disordered" evidence="3">
    <location>
        <begin position="5376"/>
        <end position="5504"/>
    </location>
</feature>
<dbReference type="Pfam" id="PF14670">
    <property type="entry name" value="FXa_inhibition"/>
    <property type="match status" value="1"/>
</dbReference>
<keyword evidence="8" id="KW-1185">Reference proteome</keyword>
<dbReference type="GO" id="GO:0005509">
    <property type="term" value="F:calcium ion binding"/>
    <property type="evidence" value="ECO:0007669"/>
    <property type="project" value="InterPro"/>
</dbReference>
<dbReference type="SUPFAM" id="SSF57196">
    <property type="entry name" value="EGF/Laminin"/>
    <property type="match status" value="2"/>
</dbReference>
<feature type="compositionally biased region" description="Polar residues" evidence="3">
    <location>
        <begin position="1190"/>
        <end position="1199"/>
    </location>
</feature>
<evidence type="ECO:0000313" key="8">
    <source>
        <dbReference type="Proteomes" id="UP000887569"/>
    </source>
</evidence>
<dbReference type="PROSITE" id="PS50853">
    <property type="entry name" value="FN3"/>
    <property type="match status" value="11"/>
</dbReference>
<feature type="compositionally biased region" description="Basic and acidic residues" evidence="3">
    <location>
        <begin position="5535"/>
        <end position="5548"/>
    </location>
</feature>
<feature type="compositionally biased region" description="Basic and acidic residues" evidence="3">
    <location>
        <begin position="4966"/>
        <end position="4981"/>
    </location>
</feature>
<feature type="domain" description="VWFA" evidence="5">
    <location>
        <begin position="6263"/>
        <end position="6440"/>
    </location>
</feature>
<accession>A0A915BJ95</accession>
<dbReference type="Gene3D" id="2.10.70.10">
    <property type="entry name" value="Complement Module, domain 1"/>
    <property type="match status" value="1"/>
</dbReference>
<feature type="region of interest" description="Disordered" evidence="3">
    <location>
        <begin position="4596"/>
        <end position="4628"/>
    </location>
</feature>
<feature type="domain" description="Ig-like" evidence="6">
    <location>
        <begin position="1202"/>
        <end position="1281"/>
    </location>
</feature>
<dbReference type="InterPro" id="IPR003599">
    <property type="entry name" value="Ig_sub"/>
</dbReference>
<comment type="subcellular location">
    <subcellularLocation>
        <location evidence="1">Secreted</location>
        <location evidence="1">Extracellular space</location>
    </subcellularLocation>
</comment>
<feature type="region of interest" description="Disordered" evidence="3">
    <location>
        <begin position="3494"/>
        <end position="3519"/>
    </location>
</feature>
<feature type="region of interest" description="Disordered" evidence="3">
    <location>
        <begin position="5745"/>
        <end position="5766"/>
    </location>
</feature>
<feature type="region of interest" description="Disordered" evidence="3">
    <location>
        <begin position="4654"/>
        <end position="4772"/>
    </location>
</feature>
<feature type="domain" description="Fibronectin type-III" evidence="7">
    <location>
        <begin position="1288"/>
        <end position="1386"/>
    </location>
</feature>
<evidence type="ECO:0000256" key="3">
    <source>
        <dbReference type="SAM" id="MobiDB-lite"/>
    </source>
</evidence>
<dbReference type="PROSITE" id="PS50234">
    <property type="entry name" value="VWFA"/>
    <property type="match status" value="5"/>
</dbReference>
<feature type="region of interest" description="Disordered" evidence="3">
    <location>
        <begin position="5031"/>
        <end position="5060"/>
    </location>
</feature>
<feature type="domain" description="VWFA" evidence="5">
    <location>
        <begin position="6734"/>
        <end position="6911"/>
    </location>
</feature>
<feature type="compositionally biased region" description="Basic and acidic residues" evidence="3">
    <location>
        <begin position="5391"/>
        <end position="5404"/>
    </location>
</feature>
<name>A0A915BJ95_PARUN</name>
<feature type="region of interest" description="Disordered" evidence="3">
    <location>
        <begin position="4940"/>
        <end position="4984"/>
    </location>
</feature>
<dbReference type="PROSITE" id="PS50835">
    <property type="entry name" value="IG_LIKE"/>
    <property type="match status" value="7"/>
</dbReference>
<feature type="region of interest" description="Disordered" evidence="3">
    <location>
        <begin position="5160"/>
        <end position="5207"/>
    </location>
</feature>
<feature type="signal peptide" evidence="4">
    <location>
        <begin position="1"/>
        <end position="23"/>
    </location>
</feature>
<feature type="domain" description="VWFA" evidence="5">
    <location>
        <begin position="3675"/>
        <end position="3808"/>
    </location>
</feature>
<feature type="domain" description="Fibronectin type-III" evidence="7">
    <location>
        <begin position="779"/>
        <end position="876"/>
    </location>
</feature>
<feature type="domain" description="Ig-like" evidence="6">
    <location>
        <begin position="480"/>
        <end position="576"/>
    </location>
</feature>
<sequence length="7231" mass="782107">MLQRAGWPLLWTTTLSYVALTLGQIVLDSGHLDAVDLSSDLHVQSLLHQLRRVKRAPPRNYKDVPAVVLPFNGTGRCVLSADRASHYCGDTEVHAPPFPPPQAGKCRYSETSGREICYPRYEDLDTSCTDVGNGMVAPPAIKHATVRAMAFVPPDNLRRLIRQYYRQQGKPIPKNTTFSPNSFLFVRYQCEFGYELADEVDTMFCDNRQWVMTPPKCRGKGLCEVDNGGCSHSCLSIEDRDVECRCPKGMILDSDQKTCIKPIPKKLCRNLSSCSCLAIDENQYACTCPKGEKCLLLRGPPKIYVEPPAPYEIPPGGNMNITCSAVSYPFPQIFWQRGDEAVSKSPVKPGTVRSEQILIIKELYRTATFTCHANNSLGQAERTVEVIVTGPGSAPVLRGIDAGRTSVRVNWDPPVITNRPVTSYTVYYTNNGHQPIKNWKKINVDEPKRDVTIKDLRPHTQYILRLRANDKLGPGRLGNPVSLMTRRPAARPQLYIPEGEVMNVPPLTPFRVSCNVTRGDPAPKVAWHSRGRPINTPQKKRFITMEHGGLYESTNFSCVAENEAGKSTKRVRVVITGPSAPERIRYQIDGNNVDLQWEPPRIANGPMTDYEILYTDDPDRPEDEWQITRVGSPDVRALKIPNLREKTDYTFKIRGVNQLGPGLSSGKFTLTTWLGAHAPNVVLTPADSVVKDPSNEELVLECDATGVPKPKILWLWSGHLIEDGKDEFRIYDITPLDAQDRSNSKLIAEKTNRAGTATCQAVNPHGSDEKRTEVKILGPGSPPRDIKTATKQNGFTVSWKSPKYPNGKIVKYIVYYSKRPDDDLGDWARTSVDGDKREITITVDDEDTPYNVRVQAATKDGVGIISEAYDVTTGKKPIPLSVELVIVNPMIRDTDEETTVEPMQNIRFKCVAEGRPTPQILYSWLPFNETESGQEPVPIPAYSDRSKAHRYQSIEVDSSTATKRALMCKARNPDGTVDDRHIFNVIKPGSPPDDIKTIVDPDNHVTIIWEEPKHPNGPITGYKVYMTADPSKPIEQWQAFDVSDPNTKKIEFARGELEPEMPYYVKVAAIGPEGEGVSSESIPFDTVSGAPVDAPTDVLATVGKDNTVDISWTGPSVPNGPIESYTVYFTPVDPYTTDDGYKQWDKVVVPTNNVSGTIQLDKETYNILPHRQYKVRVTATNDLSEGPASETISFRTGSGETPPVIRLDPPNNPASVPPRGSISVRCSATGIPEPTVMWIIGTKEDVVRGPILQLNDLRKDETAICRAENNAGRVQEVLQVLVAGPGTPPNEVIALPMGNQQANVEWTTPDNTNGKVIEYIVHYGEIPEEEREPREWKTVRVPGEDIQQHRLTDLKPKTNYAVKVQAVSDRGPGIESDPVRLKTLPLAPAMIEPPKVNVHDNNTVAVKFAAPRDPENPAKPIKEFVVHYTEDDPMADDAVWKELQWTEPEDDFTVSIPIDGENFKPDTKYAVRVVPRGEIDGPPSEPIVFQTGDGIIPPEKPIINVDAPDNILRVPAGTDYTVSCSSNGFPAPTIVWIDENGNQLSDGPMLKLQDVKETVKAKCIAENDGGKEETIFEVFVTGPGNAPSNIRLTSDRPRMIHAEWDPPSIPNGNITRYIIFYTPLDDQNIVYQIGQVPKKPITEWMTYHKTGEKLNTGEQIADLTDFLEPDTAYAVVLQAANQDGPGPYSEQHTIRTMSRAREGPPHDLRVEPQGQRSANVEWKKPETTDQQPVGYELYYIKADVKIWEDDLASIGDWNKIPIFEADEENLIYHIDNLLDPDTEYVFKIRAIFPDGPGVFSEACITKTLPDGNAPYIMISNGDHGVEGNSHIDVLPGSALNIFCNATGVPQPSVKWIRSGSLPIDPSWIEADEKHARWTLRVANITEDSSFNCVAQSPLGLANWTINVQLIADLSVTWKIDFVLPKNENGEVALHFTDNLPDYLKEPNDWIIYWTDNPGDAIEMWNKILSDKRPLARITVPEMEPGTKYYLIIEQPSEGIKTPTFEIMTPKPASEIRVGTNLNGETVLDFKPAVAAEPIKKYLIKYWPDDDPSAVTYMETPVNVTDQIVIDGLFPDTDYSFMVSAKFDEGDNLPSEPVKIKTPSGDIQCDCAHACMFEEDEEGAVVTSCYCHSGFRLADDKKSCEPVEEEEGEAGIIQVTPPTFISEHERPEELSTTPSLYEGRLLKTTSITSQQELRTEILPTDDSGRILGPYGQPVATDSSGRAVGKDSSLLPTNEEGQFLFIPTEQPSAVYPTDEMGHEILPVVGPDGIPLATNSRGEIVDNNGNPINRDDDGQPIGPDGNILSKNQKGEWVYPVVGKDGQALPTDVNLRPIYTIVRADDTPFNTNADGLNIDDDGNVIPTDSAGRPVGQDGSPYPTDEEGRFVVISEGEEPEEIFPTDELGHTIYPLIFPDGEELPTDETGHYVDENGNLIPTNEAGFPIGKDGSVLSRDENGKFVYTGDYVTPTDASGKPIKVLHKGKPLKYNKEGKFIDPEGNMLATNKYGYPITANKEVLPTSSDGAFILPKRFEQPPKPSARQEIGREVKQVPIIGPNGKPLPTNAYGAIVGPDGTPVPTNEAGRPVNNRGEALPTDHQGNAIYPAHGLEGQILPTDRSGRPVYPVLGINGKPLPTDQLGAVIGPGRQPLPTNAAGVPINNRGEPLPMDNRGNAIYPVAGLDMKLGPTDKSGRPIYPVIGPDGEFLPTNDDSVVIDADGKPLPTNAAGIPVNNRGKPLPTDANGNVIYPMEGLDAVVLPTDRSGKPIHPVIGPDGEPLPTDQNGAVIAPDGRLIPTNAAGAPVNNRGELLPTDTDGYAIYPAKGMDGELLPTDINGRPVHQMIGPDGKLLPTDSDGSVVGPDGKPIPTNAAGVPVNNQGDRLPTDTSGTVIYPANGLDAELSPTDESGRPVYSVIGIDGQPLATDRYHAILGPDGEPIPTNAAGVPINNKGELLPTDRTGHIMFPIGGLDAEPLPTNKEGEQIHPVIGPDGLPLPTNSDGSPVAPDGEVIPTNSAGWPVDNEGQSMPTDVYGNVIYPVRLPDGSPLPTDKRGRPVYPVIGPDGQPLPTGESGGVIGIDGEPIPTNAAGKPIGEDSSPLPTDEYGRVVQLPSEEAATSFATDEYGHIIHPVVDADGFPLHRDEHGAYVSKDGKNVELNDQDLPVGPNGKVLPTDSYGNYIYPDVDEAGKPLPTDSSGRSIYTVIGPDGELFPTMSNGSILAPDGRVIPTSASGKPLGPDSSPLPTDARGRILYPKEPLLSTSKPTDASGRIIFPIVDRYGRPLTTDESGQFLDYDGQPLETDVYGRPLDSYGQLLPVDENGHYVYDAGKPVFTDSRGKPVYKIVDLKGEPLPTNAEGFFVKKDGQVLPTDRSGAPMETDGSPLPTDSEGNFLWPGETMEAAAAEKPYLIVTEEGETLPKDSYGRYLDPNGDPVRVNENGIPIRPNNKVMPTNAEGNYILSKADYVVRATAAKPTELLVIGPDGNLLPTDSEGAVLAPDGQPIPTTEDGTPLSEKGQPLPTDTDGKFVFQKAVRSSITPVEGVFGPDGELLPTDESGNYLSLDGRKIERDDEGKPLGPDGRILPTDEYGGYIYPVTGPDGAPLPTDKSHRPIYIVVGPDGVPLPTDESGVAVGPNGQPIPTNRAGRPLNAAGAVLPTDSLGHAVLLTPKSDCETKLGVMDVVIAINTESVDSEGFTHVKRVIRDLIDEYFDLAPDMTQIAVIKYSGTAEVPITLGGYNEKIELLNEVSMMQRDESKDTSKLNVGVNAAQQQFITFGRHSAGKLLIVITDGRDIYATDAIRPLQKANIPLLVIGKTEFEEEIKDNAELYIMVDEWPQLRPAAIANKIEEECVAGHIPIPMLRITGKPRPRPTIMPSTKPVIAVGPDGLPLPTDHYGSIIGDDGKPIPTDAQGKPVGPDGSPLPTDEQGNVMVAFEPTTTAAATDEYGHIIYLIKDLDGQPLPTDETGSSVNRLGERVEFDEIGKPVGPDRMPLPTDETGSFIYPAIDNSGRPLPTDENKRPLYPLVDANGHPLPTDEGGIAIDSEGNPIPTNAAGRPISPNGSPFPFDEDGNVVISEGRAIAEVQFPTDSSGHILYPVVWPDGSSLPTDDSGSYIDNFDRLVEIGDDGKPLDPSGKPLPTNAAGAFVFPQLGKDGNPLPTDENKRPIYPVVLPNGQPLPTDVSGFPLADDGRPFPTDNAGRPLSIRGETLPTNEDGNVVYSPKASATVAYPVIGPDGEPLPTDESGAIVDEYGVPLPIEVDKDGRPVGPDGVVLPTSAEGHYVYIPSEPVRTLAPVDTGTSVVATTITKQDLLPEEIACEKIDTPSNIIFVVESSEAVRKQHAEMMVLLLDFIENSMDLSKSNAGVIAYGGSVDISVDIGNYQNFDELAESIREIPIIGGGSSGDEHAMKTALQLFREVYNDGIGEVILHLHKTPSSHEAKTFIRHLKANETIALFDIGKGRWNRLRKADSASTSLRNQICTYLERRKISQTRKLEGGKTTVASPADQIGRIFYPIIGSDGQPLPTNSFGEPVDAFGKPISKDRYGRPLGIDGSILPTNKDGAYMYPAVGIDGRPLPTDVNKKPVYPVIDADGLPLPTDETGAVVGPDGKPIPTDTSGRPVDANGSPLPTDPSGKVVFIETTEAVKTLPTDEAGRVIHPIIGHDGEPLPTDRMGRPIGAFRRPVPKDRYGRPLGPNRKVLPTDNDGNYVYPALGPDGRPLPTDANKRPVYPVIRPDGRPLPTDEKGAVVGPDGKPIPTDTSGRPVDANGSPLPTDPSGKVIFIETTEAVKTLPTDEAGRVIHPIIGHDGEPLPTDGTGRPIGAFGRPVPKDKFGRPLGPDRKVLPTDHHDNYVYPALGRDGRPLPTDINKKPVYPVIGPDGRPLPTDGTGAVVGLDGKPIPTDASGRPVYPDGSPLPTDPSGKVLLVGSTKVAKILPTDKSGRLIRPIVGPDGEPLPTDKTGKSIGAFGRPVPRDKYGRPLGPDRKVLPMNDDGNYVYPAVGLDGRPLPTDTNRKPVYPVIGPDGQIFPTDHTGAVVRPDGQPVPTDTSGRPVDANGSPLPTDPSGKVVFIETTTALKTLPTDEAGRVIHPIIGHDGEPLPTDRMGRPIGAFRRPVPKDRYGRPLGPNRKVLPTDDDGNYVYPALGPDGRPLPTDVNKRPVYPVVDAEGRPLPTDETGAVVGHDGEPIPTDSSGRPVGADGSPLPTDPSGNIVFREGTETVKTLPTDETGRIIYPIIGPDHEPLPTDSSGKSVDAHGRPISEDRYGRPLGPDGRVLPTDSDGNYVYPAVGPDGQPLPTDANKRPVYPVVDADGRPLPTDETGAVVGHDGEPIPTDSSGRPVGADGSPLPTDPSGNIVFREGTETVKTLPTDETGRIIYPIIGPDHEPLPTDSSGKSVDAHGRPISEDRYGRPLGPDGRVLPTDSDGNYVYPAVGPDGQPLPTDANKRPVYPVVDADGRPLPTDETGAVVGHDGEPIPTDSSGRPVGADGSPLPTDPSGSIIFREGTETVKTLPTDETGRIIYPIIGPDREPLPTDSSGKSVDAHGRPISEDRYGRPLGPDGRVLPTDSDGNYVYPAVGPDGQPLPTDANKRPVYPVVDADGRPLPTDETGAVVGHDGKPIPTDSWGRPIDVHGFPLPSDPYGNVVHSKAAVSENEQGEQTLYAVTRPDGEPLSTSLYGRPVDALGMLATHVGSDREVLPTDASGKFVYPAFGADRRPDSTSSYKKPVHFVVNAEGVILPTDEGGAFLDSSGQPIPTDSSGRPVGADGSQLPTDHLGNVIYMEATKSEKTLPTDSSGHVIFPVLGPDGQLMPTDESGFFVDAYGRPIPTDEMRRPVDSDKKILPTDSEGNYIRPAFGFDGRLLPTDTNKIPVYPIVDMDGTVLPTDDTGAAVDRHGKHLPTDASGIPLGRDGQPLPTDSSGRFVLKDSEIVGTTSAASGAVPVVHAVTGPDGEPLPTDLSGSAVDLRGISTPTDKSGYPVGPNGRVSPTETSGRYLYPLLGPDDSPLPTDIHRRPVYPVVGPDGHLLPTDESGTVIGPDGHYLPTDSLGRPVAADGSILPSDSSGRILFSEGTERAITLPTDENGDVIYRVTGPDGEPLSTSYFPQSPRSTLPYVILMPDGSPLPTDSSNNYIDENGVPIPTDEQGRPLDPRGQPLKKDAAGNYLYFANVRGKPHKPTRKYDIVYENGFPLPTDFTGHFLDENALPIPTDAQGYPVNDAEHIFERKGYGRYVYKPKTTTKDLLEEMTPITSASFTTSKKSPYCTVNSNVDVLLLLDASANVRVVDYRIMKEFIENFLTDHFNLRKNRVRVGVLKYGDKVEVPLALGDYDNQAQLISKISETRRMRGSAHLSAALRDAAGEFLISGSTRTPKVAIVLSNGKSSDDPRGNARVLREDVGAIVYLVDAGGQGDPEQNLAVVGESNPHRIVSLNEWRGSDSEAIGSIADELCELLPQLDDSDTVHTWPARKTTLESERTTPARICTRIDYQSDVMFVLDSSDNFSPEQYGHLKEGLSTLIDETFDLSPDVVQVGLVEYSDKASVPVALGHYEDKVQLLTDIANSEQLFGEAILLKGLNAARQQFQLHGRKNVPRVLLLITNGVNRGNAANAAEDLRERYNVELFILAVNASTDAMRTLNRLAGEHLAHQKVIPLIGADKLHGSELTYIGRTLCGLVEPAAATIQPHFTEEYDTHRTTKRDVWKFMEAKRTDEERFAITPARLPSRTTRAFEPTALCKDGYLRPYQLSVVVDATARSTEKDLRLVLAHIANFVQTRFSSESGRMQLNLVTVDSDNVTLREPNFGVDVIEEKFRLVRQTRGDELSAKLGRGIDEAVMLATEHAIRGVNQIILVVSADGTSSDDAMASAEFARGHYQHNIIAVSIRTPASELLKELAEGSPTRVIHFSEWSVGSELFGSWLAHAICDYVTASTTKKIDAPYVTSSPSQRTTMKIKITEPTNVEATPLSPNSFSVSWTCCTNKKADYEILYTPDASLPKWQWQRVAAKCRDSFGKRIDKLPTDNEYTICVETHADAANQSAPLNLANCDTVQLNKDTTPPPDYEVVDEHTAPCQCVCTERGEAVVQPTCADVVDPFRPLTTLPPATEGECPCKVAAHSGRCPSGYFFSRGFCYDVNECQQQNGGCSHGCVNTPGDFYCACPHGMMRDPVNPKSCINVAGSFDRIAELLGQYLSANRYGIRDQAVRPIGKGKPNRYKATVKSADDRTISFEWSSMPAVVRRALKWLF</sequence>
<dbReference type="InterPro" id="IPR001881">
    <property type="entry name" value="EGF-like_Ca-bd_dom"/>
</dbReference>
<dbReference type="CDD" id="cd00054">
    <property type="entry name" value="EGF_CA"/>
    <property type="match status" value="1"/>
</dbReference>
<evidence type="ECO:0000256" key="2">
    <source>
        <dbReference type="ARBA" id="ARBA00023157"/>
    </source>
</evidence>
<feature type="domain" description="VWFA" evidence="5">
    <location>
        <begin position="4321"/>
        <end position="4455"/>
    </location>
</feature>
<dbReference type="SMART" id="SM00409">
    <property type="entry name" value="IG"/>
    <property type="match status" value="6"/>
</dbReference>